<organism evidence="11 12">
    <name type="scientific">Saccoglossus kowalevskii</name>
    <name type="common">Acorn worm</name>
    <dbReference type="NCBI Taxonomy" id="10224"/>
    <lineage>
        <taxon>Eukaryota</taxon>
        <taxon>Metazoa</taxon>
        <taxon>Hemichordata</taxon>
        <taxon>Enteropneusta</taxon>
        <taxon>Harrimaniidae</taxon>
        <taxon>Saccoglossus</taxon>
    </lineage>
</organism>
<dbReference type="InterPro" id="IPR022675">
    <property type="entry name" value="G6P_DH_C"/>
</dbReference>
<evidence type="ECO:0000259" key="10">
    <source>
        <dbReference type="Pfam" id="PF02781"/>
    </source>
</evidence>
<dbReference type="InterPro" id="IPR022674">
    <property type="entry name" value="G6P_DH_NAD-bd"/>
</dbReference>
<evidence type="ECO:0000313" key="12">
    <source>
        <dbReference type="RefSeq" id="XP_002735158.1"/>
    </source>
</evidence>
<dbReference type="PANTHER" id="PTHR23429:SF0">
    <property type="entry name" value="GLUCOSE-6-PHOSPHATE 1-DEHYDROGENASE"/>
    <property type="match status" value="1"/>
</dbReference>
<accession>A0ABM0GQM5</accession>
<evidence type="ECO:0000313" key="11">
    <source>
        <dbReference type="Proteomes" id="UP000694865"/>
    </source>
</evidence>
<dbReference type="SUPFAM" id="SSF51735">
    <property type="entry name" value="NAD(P)-binding Rossmann-fold domains"/>
    <property type="match status" value="1"/>
</dbReference>
<evidence type="ECO:0000256" key="2">
    <source>
        <dbReference type="ARBA" id="ARBA00009975"/>
    </source>
</evidence>
<dbReference type="RefSeq" id="XP_002735158.1">
    <property type="nucleotide sequence ID" value="XM_002735112.2"/>
</dbReference>
<protein>
    <recommendedName>
        <fullName evidence="8">Glucose-6-phosphate 1-dehydrogenase</fullName>
        <ecNumber evidence="8">1.1.1.49</ecNumber>
    </recommendedName>
</protein>
<dbReference type="InterPro" id="IPR036291">
    <property type="entry name" value="NAD(P)-bd_dom_sf"/>
</dbReference>
<dbReference type="PRINTS" id="PR00079">
    <property type="entry name" value="G6PDHDRGNASE"/>
</dbReference>
<dbReference type="InterPro" id="IPR001282">
    <property type="entry name" value="G6P_DH"/>
</dbReference>
<comment type="catalytic activity">
    <reaction evidence="7">
        <text>D-glucose 6-phosphate + NADP(+) = 6-phospho-D-glucono-1,5-lactone + NADPH + H(+)</text>
        <dbReference type="Rhea" id="RHEA:15841"/>
        <dbReference type="ChEBI" id="CHEBI:15378"/>
        <dbReference type="ChEBI" id="CHEBI:57783"/>
        <dbReference type="ChEBI" id="CHEBI:57955"/>
        <dbReference type="ChEBI" id="CHEBI:58349"/>
        <dbReference type="ChEBI" id="CHEBI:61548"/>
        <dbReference type="EC" id="1.1.1.49"/>
    </reaction>
    <physiologicalReaction direction="left-to-right" evidence="7">
        <dbReference type="Rhea" id="RHEA:15842"/>
    </physiologicalReaction>
</comment>
<dbReference type="Gene3D" id="3.40.50.720">
    <property type="entry name" value="NAD(P)-binding Rossmann-like Domain"/>
    <property type="match status" value="1"/>
</dbReference>
<dbReference type="PROSITE" id="PS00069">
    <property type="entry name" value="G6P_DEHYDROGENASE"/>
    <property type="match status" value="1"/>
</dbReference>
<evidence type="ECO:0000256" key="5">
    <source>
        <dbReference type="ARBA" id="ARBA00023002"/>
    </source>
</evidence>
<dbReference type="Pfam" id="PF02781">
    <property type="entry name" value="G6PD_C"/>
    <property type="match status" value="1"/>
</dbReference>
<dbReference type="EC" id="1.1.1.49" evidence="8"/>
<dbReference type="SUPFAM" id="SSF55347">
    <property type="entry name" value="Glyceraldehyde-3-phosphate dehydrogenase-like, C-terminal domain"/>
    <property type="match status" value="1"/>
</dbReference>
<dbReference type="Proteomes" id="UP000694865">
    <property type="component" value="Unplaced"/>
</dbReference>
<dbReference type="InterPro" id="IPR019796">
    <property type="entry name" value="G6P_DH_AS"/>
</dbReference>
<dbReference type="GeneID" id="100372771"/>
<name>A0ABM0GQM5_SACKO</name>
<comment type="pathway">
    <text evidence="1 8">Carbohydrate degradation; pentose phosphate pathway; D-ribulose 5-phosphate from D-glucose 6-phosphate (oxidative stage): step 1/3.</text>
</comment>
<dbReference type="Gene3D" id="3.30.360.10">
    <property type="entry name" value="Dihydrodipicolinate Reductase, domain 2"/>
    <property type="match status" value="1"/>
</dbReference>
<keyword evidence="5 8" id="KW-0560">Oxidoreductase</keyword>
<keyword evidence="6 8" id="KW-0119">Carbohydrate metabolism</keyword>
<keyword evidence="3 8" id="KW-0313">Glucose metabolism</keyword>
<feature type="non-terminal residue" evidence="12">
    <location>
        <position position="478"/>
    </location>
</feature>
<dbReference type="HAMAP" id="MF_00966">
    <property type="entry name" value="G6PD"/>
    <property type="match status" value="1"/>
</dbReference>
<proteinExistence type="inferred from homology"/>
<evidence type="ECO:0000256" key="8">
    <source>
        <dbReference type="RuleBase" id="RU362120"/>
    </source>
</evidence>
<dbReference type="PIRSF" id="PIRSF000110">
    <property type="entry name" value="G6PD"/>
    <property type="match status" value="1"/>
</dbReference>
<evidence type="ECO:0000259" key="9">
    <source>
        <dbReference type="Pfam" id="PF00479"/>
    </source>
</evidence>
<evidence type="ECO:0000256" key="3">
    <source>
        <dbReference type="ARBA" id="ARBA00022526"/>
    </source>
</evidence>
<evidence type="ECO:0000256" key="1">
    <source>
        <dbReference type="ARBA" id="ARBA00004937"/>
    </source>
</evidence>
<feature type="domain" description="Glucose-6-phosphate dehydrogenase C-terminal" evidence="10">
    <location>
        <begin position="204"/>
        <end position="478"/>
    </location>
</feature>
<keyword evidence="11" id="KW-1185">Reference proteome</keyword>
<dbReference type="Pfam" id="PF00479">
    <property type="entry name" value="G6PD_N"/>
    <property type="match status" value="1"/>
</dbReference>
<dbReference type="PANTHER" id="PTHR23429">
    <property type="entry name" value="GLUCOSE-6-PHOSPHATE 1-DEHYDROGENASE G6PD"/>
    <property type="match status" value="1"/>
</dbReference>
<evidence type="ECO:0000256" key="7">
    <source>
        <dbReference type="ARBA" id="ARBA00047696"/>
    </source>
</evidence>
<dbReference type="NCBIfam" id="TIGR00871">
    <property type="entry name" value="zwf"/>
    <property type="match status" value="1"/>
</dbReference>
<feature type="domain" description="Glucose-6-phosphate dehydrogenase NAD-binding" evidence="9">
    <location>
        <begin position="27"/>
        <end position="202"/>
    </location>
</feature>
<evidence type="ECO:0000256" key="4">
    <source>
        <dbReference type="ARBA" id="ARBA00022857"/>
    </source>
</evidence>
<evidence type="ECO:0000256" key="6">
    <source>
        <dbReference type="ARBA" id="ARBA00023277"/>
    </source>
</evidence>
<reference evidence="12" key="1">
    <citation type="submission" date="2025-08" db="UniProtKB">
        <authorList>
            <consortium name="RefSeq"/>
        </authorList>
    </citation>
    <scope>IDENTIFICATION</scope>
    <source>
        <tissue evidence="12">Testes</tissue>
    </source>
</reference>
<comment type="function">
    <text evidence="8">Catalyzes the rate-limiting step of the oxidative pentose-phosphate pathway, which represents a route for the dissimilation of carbohydrates besides glycolysis.</text>
</comment>
<sequence>MASSDEGVQLIRDTMEGEEESVPHVFVVMGASGDLAKKKIYPTLWWLFRDGLLPKNTTFVGYARSKLTVEAIKEKTMPYLKVKDNEKSKLDTFFSLNYYVQGSYNGKSDFENLNTLLNKIEKNQKSNRLFYLALPPSVFMDVTSNIKASCMSKTGWTRVIVEKPFGKDAKSSAELSNHLSSLFKEDELYRIDHYLGKEMVQNLMILRFGNLIFGPSWNRHHIASVIISFKEPFGTQGRGGYFDEFGIIRDVMQNHLLQILSLVAMEKPVSTSAEDIRNEKVKVLKCMAEVKKENVVLGQYVGNPNGKTADSKLGYLDDPTVPKGSTTPTAATAVAYIQNERWDGVPFILKCGKALNERKAEVRIQFEDAPGDIFDGMNKRNELVIRVQPDEAVYCKFMTKKPGMAFNPVETELDLTYGSRYKDVVLPDAYVRLILDVFCGSQMHFVRTDELAEAWRIFTPLLHQIEKEKIKPIPYQYG</sequence>
<gene>
    <name evidence="12" type="primary">LOC100372771</name>
</gene>
<keyword evidence="4 8" id="KW-0521">NADP</keyword>
<comment type="similarity">
    <text evidence="2 8">Belongs to the glucose-6-phosphate dehydrogenase family.</text>
</comment>